<protein>
    <submittedName>
        <fullName evidence="1">DUF1871 family protein</fullName>
    </submittedName>
</protein>
<reference evidence="1 2" key="1">
    <citation type="submission" date="2021-03" db="EMBL/GenBank/DDBJ databases">
        <title>Enterococcal diversity collection.</title>
        <authorList>
            <person name="Gilmore M.S."/>
            <person name="Schwartzman J."/>
            <person name="Van Tyne D."/>
            <person name="Martin M."/>
            <person name="Earl A.M."/>
            <person name="Manson A.L."/>
            <person name="Straub T."/>
            <person name="Salamzade R."/>
            <person name="Saavedra J."/>
            <person name="Lebreton F."/>
            <person name="Prichula J."/>
            <person name="Schaufler K."/>
            <person name="Gaca A."/>
            <person name="Sgardioli B."/>
            <person name="Wagenaar J."/>
            <person name="Strong T."/>
        </authorList>
    </citation>
    <scope>NUCLEOTIDE SEQUENCE [LARGE SCALE GENOMIC DNA]</scope>
    <source>
        <strain evidence="1 2">DIV0080</strain>
    </source>
</reference>
<sequence>MYQDIEKIINEWDPVDLFPMAPKDEYKKEISDIVDICEKNTNISVIKLSILIKRIFENSFGKELIFKSNELEIAKKIISIIR</sequence>
<dbReference type="SUPFAM" id="SSF116922">
    <property type="entry name" value="YugE-like"/>
    <property type="match status" value="1"/>
</dbReference>
<evidence type="ECO:0000313" key="2">
    <source>
        <dbReference type="Proteomes" id="UP000664857"/>
    </source>
</evidence>
<dbReference type="RefSeq" id="WP_206968430.1">
    <property type="nucleotide sequence ID" value="NZ_JAFLVX010000046.1"/>
</dbReference>
<dbReference type="EMBL" id="JAFLVX010000046">
    <property type="protein sequence ID" value="MBO0477972.1"/>
    <property type="molecule type" value="Genomic_DNA"/>
</dbReference>
<dbReference type="Gene3D" id="1.10.340.20">
    <property type="entry name" value="Apc36109-like domain"/>
    <property type="match status" value="1"/>
</dbReference>
<name>A0ABS3HW40_9ENTE</name>
<dbReference type="Pfam" id="PF08958">
    <property type="entry name" value="DUF1871"/>
    <property type="match status" value="1"/>
</dbReference>
<evidence type="ECO:0000313" key="1">
    <source>
        <dbReference type="EMBL" id="MBO0477972.1"/>
    </source>
</evidence>
<gene>
    <name evidence="1" type="ORF">DOK76_12940</name>
</gene>
<dbReference type="Proteomes" id="UP000664857">
    <property type="component" value="Unassembled WGS sequence"/>
</dbReference>
<proteinExistence type="predicted"/>
<organism evidence="1 2">
    <name type="scientific">Candidatus Vagococcus giribetii</name>
    <dbReference type="NCBI Taxonomy" id="2230876"/>
    <lineage>
        <taxon>Bacteria</taxon>
        <taxon>Bacillati</taxon>
        <taxon>Bacillota</taxon>
        <taxon>Bacilli</taxon>
        <taxon>Lactobacillales</taxon>
        <taxon>Enterococcaceae</taxon>
        <taxon>Vagococcus</taxon>
    </lineage>
</organism>
<dbReference type="InterPro" id="IPR023162">
    <property type="entry name" value="Apc36109-like_dom_sf"/>
</dbReference>
<comment type="caution">
    <text evidence="1">The sequence shown here is derived from an EMBL/GenBank/DDBJ whole genome shotgun (WGS) entry which is preliminary data.</text>
</comment>
<dbReference type="InterPro" id="IPR015053">
    <property type="entry name" value="DUF1871"/>
</dbReference>
<accession>A0ABS3HW40</accession>
<keyword evidence="2" id="KW-1185">Reference proteome</keyword>